<organism evidence="1 2">
    <name type="scientific">Dermacentor silvarum</name>
    <name type="common">Tick</name>
    <dbReference type="NCBI Taxonomy" id="543639"/>
    <lineage>
        <taxon>Eukaryota</taxon>
        <taxon>Metazoa</taxon>
        <taxon>Ecdysozoa</taxon>
        <taxon>Arthropoda</taxon>
        <taxon>Chelicerata</taxon>
        <taxon>Arachnida</taxon>
        <taxon>Acari</taxon>
        <taxon>Parasitiformes</taxon>
        <taxon>Ixodida</taxon>
        <taxon>Ixodoidea</taxon>
        <taxon>Ixodidae</taxon>
        <taxon>Rhipicephalinae</taxon>
        <taxon>Dermacentor</taxon>
    </lineage>
</organism>
<name>A0ACB8DYW6_DERSI</name>
<protein>
    <submittedName>
        <fullName evidence="1">Uncharacterized protein</fullName>
    </submittedName>
</protein>
<dbReference type="Proteomes" id="UP000821865">
    <property type="component" value="Chromosome 1"/>
</dbReference>
<evidence type="ECO:0000313" key="2">
    <source>
        <dbReference type="Proteomes" id="UP000821865"/>
    </source>
</evidence>
<comment type="caution">
    <text evidence="1">The sequence shown here is derived from an EMBL/GenBank/DDBJ whole genome shotgun (WGS) entry which is preliminary data.</text>
</comment>
<dbReference type="EMBL" id="CM023470">
    <property type="protein sequence ID" value="KAH7979524.1"/>
    <property type="molecule type" value="Genomic_DNA"/>
</dbReference>
<gene>
    <name evidence="1" type="ORF">HPB49_009751</name>
</gene>
<reference evidence="1" key="1">
    <citation type="submission" date="2020-05" db="EMBL/GenBank/DDBJ databases">
        <title>Large-scale comparative analyses of tick genomes elucidate their genetic diversity and vector capacities.</title>
        <authorList>
            <person name="Jia N."/>
            <person name="Wang J."/>
            <person name="Shi W."/>
            <person name="Du L."/>
            <person name="Sun Y."/>
            <person name="Zhan W."/>
            <person name="Jiang J."/>
            <person name="Wang Q."/>
            <person name="Zhang B."/>
            <person name="Ji P."/>
            <person name="Sakyi L.B."/>
            <person name="Cui X."/>
            <person name="Yuan T."/>
            <person name="Jiang B."/>
            <person name="Yang W."/>
            <person name="Lam T.T.-Y."/>
            <person name="Chang Q."/>
            <person name="Ding S."/>
            <person name="Wang X."/>
            <person name="Zhu J."/>
            <person name="Ruan X."/>
            <person name="Zhao L."/>
            <person name="Wei J."/>
            <person name="Que T."/>
            <person name="Du C."/>
            <person name="Cheng J."/>
            <person name="Dai P."/>
            <person name="Han X."/>
            <person name="Huang E."/>
            <person name="Gao Y."/>
            <person name="Liu J."/>
            <person name="Shao H."/>
            <person name="Ye R."/>
            <person name="Li L."/>
            <person name="Wei W."/>
            <person name="Wang X."/>
            <person name="Wang C."/>
            <person name="Yang T."/>
            <person name="Huo Q."/>
            <person name="Li W."/>
            <person name="Guo W."/>
            <person name="Chen H."/>
            <person name="Zhou L."/>
            <person name="Ni X."/>
            <person name="Tian J."/>
            <person name="Zhou Y."/>
            <person name="Sheng Y."/>
            <person name="Liu T."/>
            <person name="Pan Y."/>
            <person name="Xia L."/>
            <person name="Li J."/>
            <person name="Zhao F."/>
            <person name="Cao W."/>
        </authorList>
    </citation>
    <scope>NUCLEOTIDE SEQUENCE</scope>
    <source>
        <strain evidence="1">Dsil-2018</strain>
    </source>
</reference>
<evidence type="ECO:0000313" key="1">
    <source>
        <dbReference type="EMBL" id="KAH7979524.1"/>
    </source>
</evidence>
<accession>A0ACB8DYW6</accession>
<sequence length="223" mass="25096">MRCELELRTQHPGQSLLEYVRAMQEFFLLADPVASDAEKVERAIRQAHPAFGAYPRSPLYRDLNDRTRTPERAVLPRTANANGKSVPLRTRGNPIAVPLWLVNENHLELETRPGPLHRTEPLSATIGMNAAILPEHALHCVLPVAGASLPVGKRRQYEGMVVKGNIWLQWQREVRRPSAAPLARAPHSAAKIGTLAGTAENRFLTSIALLRWSRFRLPRRPRR</sequence>
<keyword evidence="2" id="KW-1185">Reference proteome</keyword>
<proteinExistence type="predicted"/>